<evidence type="ECO:0000313" key="6">
    <source>
        <dbReference type="Proteomes" id="UP000199134"/>
    </source>
</evidence>
<dbReference type="STRING" id="645274.SAMN04487901_10125"/>
<reference evidence="4 5" key="2">
    <citation type="submission" date="2016-10" db="EMBL/GenBank/DDBJ databases">
        <authorList>
            <person name="Varghese N."/>
            <person name="Submissions S."/>
        </authorList>
    </citation>
    <scope>NUCLEOTIDE SEQUENCE</scope>
    <source>
        <strain evidence="4">BP1-145</strain>
        <strain evidence="5">BP1-148</strain>
    </source>
</reference>
<dbReference type="Pfam" id="PF16130">
    <property type="entry name" value="DUF4842"/>
    <property type="match status" value="1"/>
</dbReference>
<protein>
    <submittedName>
        <fullName evidence="4">LruC domain-containing protein</fullName>
    </submittedName>
</protein>
<accession>A0A1G7RPQ7</accession>
<evidence type="ECO:0000313" key="5">
    <source>
        <dbReference type="Proteomes" id="UP000198779"/>
    </source>
</evidence>
<evidence type="ECO:0000259" key="2">
    <source>
        <dbReference type="Pfam" id="PF16130"/>
    </source>
</evidence>
<gene>
    <name evidence="4" type="ORF">SAMN04487900_10825</name>
    <name evidence="3" type="ORF">SAMN04487901_10125</name>
</gene>
<reference evidence="3 6" key="1">
    <citation type="submission" date="2016-10" db="EMBL/GenBank/DDBJ databases">
        <authorList>
            <person name="de Groot N.N."/>
        </authorList>
    </citation>
    <scope>NUCLEOTIDE SEQUENCE [LARGE SCALE GENOMIC DNA]</scope>
    <source>
        <strain evidence="6">BP1-145</strain>
        <strain evidence="3">BP1-148</strain>
    </source>
</reference>
<dbReference type="RefSeq" id="WP_091813278.1">
    <property type="nucleotide sequence ID" value="NZ_FNCQ01000001.1"/>
</dbReference>
<dbReference type="NCBIfam" id="TIGR04456">
    <property type="entry name" value="LruC_dom"/>
    <property type="match status" value="1"/>
</dbReference>
<feature type="domain" description="DUF4842" evidence="2">
    <location>
        <begin position="190"/>
        <end position="381"/>
    </location>
</feature>
<dbReference type="OrthoDB" id="1204817at2"/>
<dbReference type="PROSITE" id="PS51257">
    <property type="entry name" value="PROKAR_LIPOPROTEIN"/>
    <property type="match status" value="1"/>
</dbReference>
<keyword evidence="5" id="KW-1185">Reference proteome</keyword>
<proteinExistence type="predicted"/>
<dbReference type="EMBL" id="FNCQ01000001">
    <property type="protein sequence ID" value="SDG11950.1"/>
    <property type="molecule type" value="Genomic_DNA"/>
</dbReference>
<feature type="signal peptide" evidence="1">
    <location>
        <begin position="1"/>
        <end position="26"/>
    </location>
</feature>
<dbReference type="InterPro" id="IPR031025">
    <property type="entry name" value="LruC_dom"/>
</dbReference>
<evidence type="ECO:0000256" key="1">
    <source>
        <dbReference type="SAM" id="SignalP"/>
    </source>
</evidence>
<sequence>MRKSRKYLLGLLLTGGLFSLSSCRHMEMSNDQWREIIQNIYPVDSIDSQHTWNLLQDKALTVRVKIADPNITTVQVLNGNPYITEGVEILAERPCTTGHYVSPTFKVPNVAPTLYAAAINSDGRYYVVPVDGANDVTIGGSRVINDGTLYQPTYQTFTYLFEEDYPFPGDFDFNDVVMRISQHAANDSTLKLTVTLAAVGATKQVGAAIRLPNINFDYVKSVTIDEGTRFDENYGINRYFISNDEIYSRGRDGSAVINLFDDAHWCMNAKEEMGQVVRMYYNTRKYEAENESAIVPAVSRTYTINMKSNVNAYYQSLALIDPFIIVSNNGLCVEVHTYRYKYDEAIWHYTNGSAGMDDRVPWALLIPDATFHYPVEGITMGMYRDGQISGAYSRYNHSFGQWGRNRSASKDWWLYENATKAQVY</sequence>
<dbReference type="AlphaFoldDB" id="A0A1H0GA15"/>
<name>A0A1H0GA15_9BACT</name>
<evidence type="ECO:0000313" key="3">
    <source>
        <dbReference type="EMBL" id="SDG11950.1"/>
    </source>
</evidence>
<feature type="chain" id="PRO_5041051777" evidence="1">
    <location>
        <begin position="27"/>
        <end position="424"/>
    </location>
</feature>
<keyword evidence="1" id="KW-0732">Signal</keyword>
<organism evidence="4 6">
    <name type="scientific">Prevotella communis</name>
    <dbReference type="NCBI Taxonomy" id="2913614"/>
    <lineage>
        <taxon>Bacteria</taxon>
        <taxon>Pseudomonadati</taxon>
        <taxon>Bacteroidota</taxon>
        <taxon>Bacteroidia</taxon>
        <taxon>Bacteroidales</taxon>
        <taxon>Prevotellaceae</taxon>
        <taxon>Prevotella</taxon>
    </lineage>
</organism>
<evidence type="ECO:0000313" key="4">
    <source>
        <dbReference type="EMBL" id="SDO03716.1"/>
    </source>
</evidence>
<dbReference type="Proteomes" id="UP000199134">
    <property type="component" value="Unassembled WGS sequence"/>
</dbReference>
<accession>A0A1H0GA15</accession>
<dbReference type="InterPro" id="IPR032295">
    <property type="entry name" value="DUF4842"/>
</dbReference>
<dbReference type="Proteomes" id="UP000198779">
    <property type="component" value="Unassembled WGS sequence"/>
</dbReference>
<dbReference type="EMBL" id="FNIW01000008">
    <property type="protein sequence ID" value="SDO03716.1"/>
    <property type="molecule type" value="Genomic_DNA"/>
</dbReference>